<dbReference type="InterPro" id="IPR002049">
    <property type="entry name" value="LE_dom"/>
</dbReference>
<evidence type="ECO:0000256" key="3">
    <source>
        <dbReference type="SAM" id="MobiDB-lite"/>
    </source>
</evidence>
<dbReference type="GO" id="GO:0005604">
    <property type="term" value="C:basement membrane"/>
    <property type="evidence" value="ECO:0007669"/>
    <property type="project" value="TreeGrafter"/>
</dbReference>
<dbReference type="PANTHER" id="PTHR10574">
    <property type="entry name" value="NETRIN/LAMININ-RELATED"/>
    <property type="match status" value="1"/>
</dbReference>
<feature type="transmembrane region" description="Helical" evidence="4">
    <location>
        <begin position="21"/>
        <end position="42"/>
    </location>
</feature>
<dbReference type="SMART" id="SM00180">
    <property type="entry name" value="EGF_Lam"/>
    <property type="match status" value="1"/>
</dbReference>
<dbReference type="Gene3D" id="2.10.25.10">
    <property type="entry name" value="Laminin"/>
    <property type="match status" value="1"/>
</dbReference>
<organism evidence="6 7">
    <name type="scientific">Portunus trituberculatus</name>
    <name type="common">Swimming crab</name>
    <name type="synonym">Neptunus trituberculatus</name>
    <dbReference type="NCBI Taxonomy" id="210409"/>
    <lineage>
        <taxon>Eukaryota</taxon>
        <taxon>Metazoa</taxon>
        <taxon>Ecdysozoa</taxon>
        <taxon>Arthropoda</taxon>
        <taxon>Crustacea</taxon>
        <taxon>Multicrustacea</taxon>
        <taxon>Malacostraca</taxon>
        <taxon>Eumalacostraca</taxon>
        <taxon>Eucarida</taxon>
        <taxon>Decapoda</taxon>
        <taxon>Pleocyemata</taxon>
        <taxon>Brachyura</taxon>
        <taxon>Eubrachyura</taxon>
        <taxon>Portunoidea</taxon>
        <taxon>Portunidae</taxon>
        <taxon>Portuninae</taxon>
        <taxon>Portunus</taxon>
    </lineage>
</organism>
<dbReference type="CDD" id="cd00055">
    <property type="entry name" value="EGF_Lam"/>
    <property type="match status" value="1"/>
</dbReference>
<accession>A0A5B7CY74</accession>
<dbReference type="SMART" id="SM00136">
    <property type="entry name" value="LamNT"/>
    <property type="match status" value="1"/>
</dbReference>
<keyword evidence="1" id="KW-1015">Disulfide bond</keyword>
<dbReference type="Proteomes" id="UP000324222">
    <property type="component" value="Unassembled WGS sequence"/>
</dbReference>
<dbReference type="PANTHER" id="PTHR10574:SF435">
    <property type="entry name" value="LAMININ SUBUNIT GAMMA-1"/>
    <property type="match status" value="1"/>
</dbReference>
<dbReference type="SUPFAM" id="SSF57196">
    <property type="entry name" value="EGF/Laminin"/>
    <property type="match status" value="1"/>
</dbReference>
<feature type="compositionally biased region" description="Pro residues" evidence="3">
    <location>
        <begin position="48"/>
        <end position="71"/>
    </location>
</feature>
<feature type="compositionally biased region" description="Low complexity" evidence="3">
    <location>
        <begin position="16"/>
        <end position="25"/>
    </location>
</feature>
<evidence type="ECO:0000256" key="1">
    <source>
        <dbReference type="ARBA" id="ARBA00023157"/>
    </source>
</evidence>
<keyword evidence="4" id="KW-0812">Transmembrane</keyword>
<name>A0A5B7CY74_PORTR</name>
<dbReference type="PROSITE" id="PS51117">
    <property type="entry name" value="LAMININ_NTER"/>
    <property type="match status" value="1"/>
</dbReference>
<keyword evidence="2" id="KW-0424">Laminin EGF-like domain</keyword>
<dbReference type="InterPro" id="IPR050440">
    <property type="entry name" value="Laminin/Netrin_ECM"/>
</dbReference>
<dbReference type="Gene3D" id="2.60.120.260">
    <property type="entry name" value="Galactose-binding domain-like"/>
    <property type="match status" value="2"/>
</dbReference>
<comment type="caution">
    <text evidence="6">The sequence shown here is derived from an EMBL/GenBank/DDBJ whole genome shotgun (WGS) entry which is preliminary data.</text>
</comment>
<dbReference type="SUPFAM" id="SSF101447">
    <property type="entry name" value="Formin homology 2 domain (FH2 domain)"/>
    <property type="match status" value="1"/>
</dbReference>
<dbReference type="Pfam" id="PF00053">
    <property type="entry name" value="EGF_laminin"/>
    <property type="match status" value="1"/>
</dbReference>
<feature type="domain" description="Laminin N-terminal" evidence="5">
    <location>
        <begin position="1"/>
        <end position="165"/>
    </location>
</feature>
<protein>
    <submittedName>
        <fullName evidence="6">Laminin subunit gamma-1</fullName>
    </submittedName>
</protein>
<dbReference type="GO" id="GO:0009887">
    <property type="term" value="P:animal organ morphogenesis"/>
    <property type="evidence" value="ECO:0007669"/>
    <property type="project" value="TreeGrafter"/>
</dbReference>
<keyword evidence="4" id="KW-0472">Membrane</keyword>
<evidence type="ECO:0000259" key="5">
    <source>
        <dbReference type="PROSITE" id="PS51117"/>
    </source>
</evidence>
<evidence type="ECO:0000256" key="2">
    <source>
        <dbReference type="ARBA" id="ARBA00023292"/>
    </source>
</evidence>
<keyword evidence="7" id="KW-1185">Reference proteome</keyword>
<gene>
    <name evidence="6" type="primary">lamc1</name>
    <name evidence="6" type="ORF">E2C01_007155</name>
</gene>
<dbReference type="GO" id="GO:0009888">
    <property type="term" value="P:tissue development"/>
    <property type="evidence" value="ECO:0007669"/>
    <property type="project" value="TreeGrafter"/>
</dbReference>
<reference evidence="6 7" key="1">
    <citation type="submission" date="2019-05" db="EMBL/GenBank/DDBJ databases">
        <title>Another draft genome of Portunus trituberculatus and its Hox gene families provides insights of decapod evolution.</title>
        <authorList>
            <person name="Jeong J.-H."/>
            <person name="Song I."/>
            <person name="Kim S."/>
            <person name="Choi T."/>
            <person name="Kim D."/>
            <person name="Ryu S."/>
            <person name="Kim W."/>
        </authorList>
    </citation>
    <scope>NUCLEOTIDE SEQUENCE [LARGE SCALE GENOMIC DNA]</scope>
    <source>
        <tissue evidence="6">Muscle</tissue>
    </source>
</reference>
<dbReference type="InterPro" id="IPR008211">
    <property type="entry name" value="Laminin_N"/>
</dbReference>
<dbReference type="AlphaFoldDB" id="A0A5B7CY74"/>
<dbReference type="OrthoDB" id="430826at2759"/>
<keyword evidence="4" id="KW-1133">Transmembrane helix</keyword>
<feature type="region of interest" description="Disordered" evidence="3">
    <location>
        <begin position="44"/>
        <end position="71"/>
    </location>
</feature>
<evidence type="ECO:0000256" key="4">
    <source>
        <dbReference type="SAM" id="Phobius"/>
    </source>
</evidence>
<feature type="region of interest" description="Disordered" evidence="3">
    <location>
        <begin position="1"/>
        <end position="25"/>
    </location>
</feature>
<dbReference type="GO" id="GO:0007411">
    <property type="term" value="P:axon guidance"/>
    <property type="evidence" value="ECO:0007669"/>
    <property type="project" value="TreeGrafter"/>
</dbReference>
<dbReference type="Pfam" id="PF00055">
    <property type="entry name" value="Laminin_N"/>
    <property type="match status" value="1"/>
</dbReference>
<evidence type="ECO:0000313" key="6">
    <source>
        <dbReference type="EMBL" id="MPC14390.1"/>
    </source>
</evidence>
<evidence type="ECO:0000313" key="7">
    <source>
        <dbReference type="Proteomes" id="UP000324222"/>
    </source>
</evidence>
<dbReference type="EMBL" id="VSRR010000348">
    <property type="protein sequence ID" value="MPC14390.1"/>
    <property type="molecule type" value="Genomic_DNA"/>
</dbReference>
<proteinExistence type="predicted"/>
<sequence>MRKKNKGEKIKRGILFSSSSSSSSSSFSFHVIFFFSSFLLPFSSRPTSKPPPPPPPPQPPPPPPLPLPLTPSLSPPPGKSFDITYVRLFFHSPRPESFAIFKRTTYEDEWTPYQYYSPDLQEWVTATEIRIALDRLNTFRDEVFGDIQVLRSYFYAITDLAVGGRCKCNGHASECVESTGVNGQSQLVCRCEHNTAGRDCEECLPFYNDAPWARATSSDANECRGEYCTCGGIVVAVLRPVHTCQYAGGNVTHWKYRHSPSSRNTFTHSSWEVQEVSAGWREMNVNKQLPTRSPTFFFFHVRAKTSQGQQQNR</sequence>